<evidence type="ECO:0000313" key="1">
    <source>
        <dbReference type="EMBL" id="JAD25397.1"/>
    </source>
</evidence>
<organism evidence="1">
    <name type="scientific">Arundo donax</name>
    <name type="common">Giant reed</name>
    <name type="synonym">Donax arundinaceus</name>
    <dbReference type="NCBI Taxonomy" id="35708"/>
    <lineage>
        <taxon>Eukaryota</taxon>
        <taxon>Viridiplantae</taxon>
        <taxon>Streptophyta</taxon>
        <taxon>Embryophyta</taxon>
        <taxon>Tracheophyta</taxon>
        <taxon>Spermatophyta</taxon>
        <taxon>Magnoliopsida</taxon>
        <taxon>Liliopsida</taxon>
        <taxon>Poales</taxon>
        <taxon>Poaceae</taxon>
        <taxon>PACMAD clade</taxon>
        <taxon>Arundinoideae</taxon>
        <taxon>Arundineae</taxon>
        <taxon>Arundo</taxon>
    </lineage>
</organism>
<sequence>MGLRWGSLANNLANLLILRHWTD</sequence>
<protein>
    <submittedName>
        <fullName evidence="1">Uncharacterized protein</fullName>
    </submittedName>
</protein>
<name>A0A0A8YSG3_ARUDO</name>
<reference evidence="1" key="2">
    <citation type="journal article" date="2015" name="Data Brief">
        <title>Shoot transcriptome of the giant reed, Arundo donax.</title>
        <authorList>
            <person name="Barrero R.A."/>
            <person name="Guerrero F.D."/>
            <person name="Moolhuijzen P."/>
            <person name="Goolsby J.A."/>
            <person name="Tidwell J."/>
            <person name="Bellgard S.E."/>
            <person name="Bellgard M.I."/>
        </authorList>
    </citation>
    <scope>NUCLEOTIDE SEQUENCE</scope>
    <source>
        <tissue evidence="1">Shoot tissue taken approximately 20 cm above the soil surface</tissue>
    </source>
</reference>
<dbReference type="EMBL" id="GBRH01272498">
    <property type="protein sequence ID" value="JAD25397.1"/>
    <property type="molecule type" value="Transcribed_RNA"/>
</dbReference>
<accession>A0A0A8YSG3</accession>
<proteinExistence type="predicted"/>
<dbReference type="AlphaFoldDB" id="A0A0A8YSG3"/>
<reference evidence="1" key="1">
    <citation type="submission" date="2014-09" db="EMBL/GenBank/DDBJ databases">
        <authorList>
            <person name="Magalhaes I.L.F."/>
            <person name="Oliveira U."/>
            <person name="Santos F.R."/>
            <person name="Vidigal T.H.D.A."/>
            <person name="Brescovit A.D."/>
            <person name="Santos A.J."/>
        </authorList>
    </citation>
    <scope>NUCLEOTIDE SEQUENCE</scope>
    <source>
        <tissue evidence="1">Shoot tissue taken approximately 20 cm above the soil surface</tissue>
    </source>
</reference>